<comment type="caution">
    <text evidence="1">The sequence shown here is derived from an EMBL/GenBank/DDBJ whole genome shotgun (WGS) entry which is preliminary data.</text>
</comment>
<proteinExistence type="predicted"/>
<dbReference type="InterPro" id="IPR037587">
    <property type="entry name" value="LAMTOR2-like"/>
</dbReference>
<dbReference type="Gene3D" id="3.30.450.30">
    <property type="entry name" value="Dynein light chain 2a, cytoplasmic"/>
    <property type="match status" value="1"/>
</dbReference>
<dbReference type="Proteomes" id="UP000010422">
    <property type="component" value="Unassembled WGS sequence"/>
</dbReference>
<protein>
    <recommendedName>
        <fullName evidence="3">Roadblock/LAMTOR2 domain-containing protein</fullName>
    </recommendedName>
</protein>
<dbReference type="EMBL" id="CAKM01000061">
    <property type="protein sequence ID" value="CCJ28340.1"/>
    <property type="molecule type" value="Genomic_DNA"/>
</dbReference>
<reference evidence="1 2" key="1">
    <citation type="journal article" date="2012" name="MBio">
        <title>De novo assembly of the Pneumocystis jirovecii genome from a single bronchoalveolar lavage fluid specimen from a patient.</title>
        <authorList>
            <person name="Cisse O.H."/>
            <person name="Pagni M."/>
            <person name="Hauser P.M."/>
        </authorList>
    </citation>
    <scope>NUCLEOTIDE SEQUENCE [LARGE SCALE GENOMIC DNA]</scope>
    <source>
        <strain evidence="1 2">SE8</strain>
    </source>
</reference>
<dbReference type="GO" id="GO:0060090">
    <property type="term" value="F:molecular adaptor activity"/>
    <property type="evidence" value="ECO:0007669"/>
    <property type="project" value="InterPro"/>
</dbReference>
<dbReference type="STRING" id="1209962.L0P9P1"/>
<dbReference type="AlphaFoldDB" id="L0P9P1"/>
<dbReference type="PANTHER" id="PTHR13323">
    <property type="entry name" value="LATE ENDOSOMAL/LYSOSOMAL MP1 INTERACTING PROTEIN"/>
    <property type="match status" value="1"/>
</dbReference>
<dbReference type="GO" id="GO:0032008">
    <property type="term" value="P:positive regulation of TOR signaling"/>
    <property type="evidence" value="ECO:0007669"/>
    <property type="project" value="InterPro"/>
</dbReference>
<evidence type="ECO:0008006" key="3">
    <source>
        <dbReference type="Google" id="ProtNLM"/>
    </source>
</evidence>
<dbReference type="SUPFAM" id="SSF103196">
    <property type="entry name" value="Roadblock/LC7 domain"/>
    <property type="match status" value="1"/>
</dbReference>
<dbReference type="VEuPathDB" id="FungiDB:PNEJI1_003287"/>
<organism evidence="2">
    <name type="scientific">Pneumocystis jirovecii</name>
    <name type="common">Human pneumocystis pneumonia agent</name>
    <dbReference type="NCBI Taxonomy" id="42068"/>
    <lineage>
        <taxon>Eukaryota</taxon>
        <taxon>Fungi</taxon>
        <taxon>Dikarya</taxon>
        <taxon>Ascomycota</taxon>
        <taxon>Taphrinomycotina</taxon>
        <taxon>Pneumocystomycetes</taxon>
        <taxon>Pneumocystaceae</taxon>
        <taxon>Pneumocystis</taxon>
    </lineage>
</organism>
<sequence>MIRTKALMSLLSQSLDASITSCILLTSSGQLLSQASLSQKNARIYAALAAQVWSGYEKIGEDGHIGSLTNANKKTFGCNWLGIECLNGNLMILCIRLPQPKESMPVSVLSEPLLLCLVGDENSKLGFMHMKAESIKNHLLKELEGHVSALVLKYRNGVVGFFANGK</sequence>
<evidence type="ECO:0000313" key="2">
    <source>
        <dbReference type="Proteomes" id="UP000010422"/>
    </source>
</evidence>
<gene>
    <name evidence="1" type="ORF">PNEJI1_003287</name>
</gene>
<evidence type="ECO:0000313" key="1">
    <source>
        <dbReference type="EMBL" id="CCJ28340.1"/>
    </source>
</evidence>
<dbReference type="InParanoid" id="L0P9P1"/>
<name>L0P9P1_PNEJI</name>
<dbReference type="GO" id="GO:0005085">
    <property type="term" value="F:guanyl-nucleotide exchange factor activity"/>
    <property type="evidence" value="ECO:0007669"/>
    <property type="project" value="InterPro"/>
</dbReference>
<accession>L0P9P1</accession>